<evidence type="ECO:0000256" key="3">
    <source>
        <dbReference type="ARBA" id="ARBA00022989"/>
    </source>
</evidence>
<accession>A0AAV8YHJ3</accession>
<feature type="transmembrane region" description="Helical" evidence="5">
    <location>
        <begin position="39"/>
        <end position="58"/>
    </location>
</feature>
<evidence type="ECO:0000313" key="6">
    <source>
        <dbReference type="EMBL" id="KAJ8950568.1"/>
    </source>
</evidence>
<name>A0AAV8YHJ3_9CUCU</name>
<protein>
    <submittedName>
        <fullName evidence="6">Uncharacterized protein</fullName>
    </submittedName>
</protein>
<evidence type="ECO:0000256" key="2">
    <source>
        <dbReference type="ARBA" id="ARBA00022692"/>
    </source>
</evidence>
<evidence type="ECO:0000313" key="7">
    <source>
        <dbReference type="Proteomes" id="UP001162162"/>
    </source>
</evidence>
<comment type="subcellular location">
    <subcellularLocation>
        <location evidence="1">Membrane</location>
        <topology evidence="1">Multi-pass membrane protein</topology>
    </subcellularLocation>
</comment>
<feature type="transmembrane region" description="Helical" evidence="5">
    <location>
        <begin position="217"/>
        <end position="236"/>
    </location>
</feature>
<dbReference type="Pfam" id="PF00083">
    <property type="entry name" value="Sugar_tr"/>
    <property type="match status" value="1"/>
</dbReference>
<evidence type="ECO:0000256" key="1">
    <source>
        <dbReference type="ARBA" id="ARBA00004141"/>
    </source>
</evidence>
<evidence type="ECO:0000256" key="4">
    <source>
        <dbReference type="ARBA" id="ARBA00023136"/>
    </source>
</evidence>
<feature type="transmembrane region" description="Helical" evidence="5">
    <location>
        <begin position="12"/>
        <end position="33"/>
    </location>
</feature>
<dbReference type="PANTHER" id="PTHR24064">
    <property type="entry name" value="SOLUTE CARRIER FAMILY 22 MEMBER"/>
    <property type="match status" value="1"/>
</dbReference>
<dbReference type="GO" id="GO:0016020">
    <property type="term" value="C:membrane"/>
    <property type="evidence" value="ECO:0007669"/>
    <property type="project" value="UniProtKB-SubCell"/>
</dbReference>
<keyword evidence="7" id="KW-1185">Reference proteome</keyword>
<evidence type="ECO:0000256" key="5">
    <source>
        <dbReference type="SAM" id="Phobius"/>
    </source>
</evidence>
<keyword evidence="3 5" id="KW-1133">Transmembrane helix</keyword>
<keyword evidence="2 5" id="KW-0812">Transmembrane</keyword>
<dbReference type="GO" id="GO:0022857">
    <property type="term" value="F:transmembrane transporter activity"/>
    <property type="evidence" value="ECO:0007669"/>
    <property type="project" value="InterPro"/>
</dbReference>
<feature type="transmembrane region" description="Helical" evidence="5">
    <location>
        <begin position="185"/>
        <end position="205"/>
    </location>
</feature>
<feature type="transmembrane region" description="Helical" evidence="5">
    <location>
        <begin position="157"/>
        <end position="178"/>
    </location>
</feature>
<dbReference type="InterPro" id="IPR005828">
    <property type="entry name" value="MFS_sugar_transport-like"/>
</dbReference>
<dbReference type="Gene3D" id="1.20.1250.20">
    <property type="entry name" value="MFS general substrate transporter like domains"/>
    <property type="match status" value="1"/>
</dbReference>
<reference evidence="6" key="1">
    <citation type="journal article" date="2023" name="Insect Mol. Biol.">
        <title>Genome sequencing provides insights into the evolution of gene families encoding plant cell wall-degrading enzymes in longhorned beetles.</title>
        <authorList>
            <person name="Shin N.R."/>
            <person name="Okamura Y."/>
            <person name="Kirsch R."/>
            <person name="Pauchet Y."/>
        </authorList>
    </citation>
    <scope>NUCLEOTIDE SEQUENCE</scope>
    <source>
        <strain evidence="6">AMC_N1</strain>
    </source>
</reference>
<feature type="transmembrane region" description="Helical" evidence="5">
    <location>
        <begin position="125"/>
        <end position="145"/>
    </location>
</feature>
<sequence>MEIVGSRERNIGNIIVCCIYALGQAILGLTAWLSPSWRVMLRILYIPGIVSLIFFWTVPESVRWLLSVNKREEARNIIIKIGKTNGKQIPRDTLNKLMLMEDVDEHEADVIKTDSFLELIKCRVLLLRTLHCSFTWICSAFVYYGLTIHSVSISDNIYLSFIFAVVIEIPGYLIYYLANERIGRRIMLFLSLISSGIFCVAVGFIPTGRWLGCPKMLPLLMFGVIACAAGSLSLFFPETLNVALPDTVEEAVNIGKSSKRYKYEENSEPLKT</sequence>
<organism evidence="6 7">
    <name type="scientific">Aromia moschata</name>
    <dbReference type="NCBI Taxonomy" id="1265417"/>
    <lineage>
        <taxon>Eukaryota</taxon>
        <taxon>Metazoa</taxon>
        <taxon>Ecdysozoa</taxon>
        <taxon>Arthropoda</taxon>
        <taxon>Hexapoda</taxon>
        <taxon>Insecta</taxon>
        <taxon>Pterygota</taxon>
        <taxon>Neoptera</taxon>
        <taxon>Endopterygota</taxon>
        <taxon>Coleoptera</taxon>
        <taxon>Polyphaga</taxon>
        <taxon>Cucujiformia</taxon>
        <taxon>Chrysomeloidea</taxon>
        <taxon>Cerambycidae</taxon>
        <taxon>Cerambycinae</taxon>
        <taxon>Callichromatini</taxon>
        <taxon>Aromia</taxon>
    </lineage>
</organism>
<gene>
    <name evidence="6" type="ORF">NQ318_015701</name>
</gene>
<comment type="caution">
    <text evidence="6">The sequence shown here is derived from an EMBL/GenBank/DDBJ whole genome shotgun (WGS) entry which is preliminary data.</text>
</comment>
<dbReference type="Proteomes" id="UP001162162">
    <property type="component" value="Unassembled WGS sequence"/>
</dbReference>
<dbReference type="EMBL" id="JAPWTK010000098">
    <property type="protein sequence ID" value="KAJ8950568.1"/>
    <property type="molecule type" value="Genomic_DNA"/>
</dbReference>
<dbReference type="AlphaFoldDB" id="A0AAV8YHJ3"/>
<proteinExistence type="predicted"/>
<keyword evidence="4 5" id="KW-0472">Membrane</keyword>
<dbReference type="InterPro" id="IPR036259">
    <property type="entry name" value="MFS_trans_sf"/>
</dbReference>
<dbReference type="SUPFAM" id="SSF103473">
    <property type="entry name" value="MFS general substrate transporter"/>
    <property type="match status" value="1"/>
</dbReference>